<accession>A0A8K0GVB8</accession>
<dbReference type="GO" id="GO:0009060">
    <property type="term" value="P:aerobic respiration"/>
    <property type="evidence" value="ECO:0007669"/>
    <property type="project" value="TreeGrafter"/>
</dbReference>
<evidence type="ECO:0000313" key="2">
    <source>
        <dbReference type="Proteomes" id="UP000796880"/>
    </source>
</evidence>
<dbReference type="Pfam" id="PF13246">
    <property type="entry name" value="Cation_ATPase"/>
    <property type="match status" value="1"/>
</dbReference>
<dbReference type="GO" id="GO:0000166">
    <property type="term" value="F:nucleotide binding"/>
    <property type="evidence" value="ECO:0007669"/>
    <property type="project" value="InterPro"/>
</dbReference>
<dbReference type="GO" id="GO:0051536">
    <property type="term" value="F:iron-sulfur cluster binding"/>
    <property type="evidence" value="ECO:0007669"/>
    <property type="project" value="InterPro"/>
</dbReference>
<dbReference type="GO" id="GO:0022904">
    <property type="term" value="P:respiratory electron transport chain"/>
    <property type="evidence" value="ECO:0007669"/>
    <property type="project" value="TreeGrafter"/>
</dbReference>
<comment type="caution">
    <text evidence="1">The sequence shown here is derived from an EMBL/GenBank/DDBJ whole genome shotgun (WGS) entry which is preliminary data.</text>
</comment>
<dbReference type="PANTHER" id="PTHR11921">
    <property type="entry name" value="SUCCINATE DEHYDROGENASE IRON-SULFUR PROTEIN"/>
    <property type="match status" value="1"/>
</dbReference>
<dbReference type="OrthoDB" id="3352408at2759"/>
<reference evidence="1" key="1">
    <citation type="submission" date="2020-03" db="EMBL/GenBank/DDBJ databases">
        <title>A high-quality chromosome-level genome assembly of a woody plant with both climbing and erect habits, Rhamnella rubrinervis.</title>
        <authorList>
            <person name="Lu Z."/>
            <person name="Yang Y."/>
            <person name="Zhu X."/>
            <person name="Sun Y."/>
        </authorList>
    </citation>
    <scope>NUCLEOTIDE SEQUENCE</scope>
    <source>
        <strain evidence="1">BYM</strain>
        <tissue evidence="1">Leaf</tissue>
    </source>
</reference>
<keyword evidence="2" id="KW-1185">Reference proteome</keyword>
<gene>
    <name evidence="1" type="ORF">FNV43_RR21376</name>
</gene>
<evidence type="ECO:0000313" key="1">
    <source>
        <dbReference type="EMBL" id="KAF3438613.1"/>
    </source>
</evidence>
<dbReference type="InterPro" id="IPR023299">
    <property type="entry name" value="ATPase_P-typ_cyto_dom_N"/>
</dbReference>
<dbReference type="PANTHER" id="PTHR11921:SF29">
    <property type="entry name" value="SUCCINATE DEHYDROGENASE [UBIQUINONE] IRON-SULFUR SUBUNIT, MITOCHONDRIAL"/>
    <property type="match status" value="1"/>
</dbReference>
<proteinExistence type="predicted"/>
<organism evidence="1 2">
    <name type="scientific">Rhamnella rubrinervis</name>
    <dbReference type="NCBI Taxonomy" id="2594499"/>
    <lineage>
        <taxon>Eukaryota</taxon>
        <taxon>Viridiplantae</taxon>
        <taxon>Streptophyta</taxon>
        <taxon>Embryophyta</taxon>
        <taxon>Tracheophyta</taxon>
        <taxon>Spermatophyta</taxon>
        <taxon>Magnoliopsida</taxon>
        <taxon>eudicotyledons</taxon>
        <taxon>Gunneridae</taxon>
        <taxon>Pentapetalae</taxon>
        <taxon>rosids</taxon>
        <taxon>fabids</taxon>
        <taxon>Rosales</taxon>
        <taxon>Rhamnaceae</taxon>
        <taxon>rhamnoid group</taxon>
        <taxon>Rhamneae</taxon>
        <taxon>Rhamnella</taxon>
    </lineage>
</organism>
<dbReference type="InterPro" id="IPR050573">
    <property type="entry name" value="SDH/FRD_Iron-Sulfur"/>
</dbReference>
<protein>
    <submittedName>
        <fullName evidence="1">Uncharacterized protein</fullName>
    </submittedName>
</protein>
<dbReference type="Gene3D" id="1.10.1060.10">
    <property type="entry name" value="Alpha-helical ferredoxin"/>
    <property type="match status" value="1"/>
</dbReference>
<name>A0A8K0GVB8_9ROSA</name>
<sequence>MFVIKDLVVDMTNFYNQYKSKEPWLKRKNPPTVPGKEILQSKKDRAKLDGMYECILYTCCSTSCPSCCWNPQSYLGPAALLHPDSQVHVHWKGAAEIVLASCTGFIDTNNGITAMDEDKALFFKKAIKDGCKRLHCVAIAYRSSDGQGSNDEEQLDHWALPEDDLILHAIVGIKDPCPGGNFNICAVVGNSADLLKTVWKGD</sequence>
<dbReference type="InterPro" id="IPR009051">
    <property type="entry name" value="Helical_ferredxn"/>
</dbReference>
<dbReference type="Proteomes" id="UP000796880">
    <property type="component" value="Unassembled WGS sequence"/>
</dbReference>
<dbReference type="GO" id="GO:0005739">
    <property type="term" value="C:mitochondrion"/>
    <property type="evidence" value="ECO:0007669"/>
    <property type="project" value="TreeGrafter"/>
</dbReference>
<dbReference type="SUPFAM" id="SSF46548">
    <property type="entry name" value="alpha-helical ferredoxin"/>
    <property type="match status" value="1"/>
</dbReference>
<dbReference type="SUPFAM" id="SSF81660">
    <property type="entry name" value="Metal cation-transporting ATPase, ATP-binding domain N"/>
    <property type="match status" value="1"/>
</dbReference>
<dbReference type="AlphaFoldDB" id="A0A8K0GVB8"/>
<dbReference type="EMBL" id="VOIH02000009">
    <property type="protein sequence ID" value="KAF3438613.1"/>
    <property type="molecule type" value="Genomic_DNA"/>
</dbReference>